<gene>
    <name evidence="1" type="ORF">Ab1vBOLIVR5_gp223c</name>
</gene>
<organism evidence="1 2">
    <name type="scientific">Agrobacterium phage OLIVR5</name>
    <dbReference type="NCBI Taxonomy" id="2723773"/>
    <lineage>
        <taxon>Viruses</taxon>
        <taxon>Duplodnaviria</taxon>
        <taxon>Heunggongvirae</taxon>
        <taxon>Uroviricota</taxon>
        <taxon>Caudoviricetes</taxon>
        <taxon>Pootjesviridae</taxon>
        <taxon>Heverleevirus</taxon>
        <taxon>Heverleevirus OLIVR5</taxon>
    </lineage>
</organism>
<dbReference type="Proteomes" id="UP000671873">
    <property type="component" value="Segment"/>
</dbReference>
<reference evidence="1 2" key="1">
    <citation type="submission" date="2020-03" db="EMBL/GenBank/DDBJ databases">
        <authorList>
            <person name="Holtappels D."/>
            <person name="Bomans J.P.J."/>
            <person name="Lavigne R."/>
            <person name="Wagemans J."/>
        </authorList>
    </citation>
    <scope>NUCLEOTIDE SEQUENCE [LARGE SCALE GENOMIC DNA]</scope>
    <source>
        <strain evidence="1 2">OLIVR5</strain>
    </source>
</reference>
<evidence type="ECO:0000313" key="2">
    <source>
        <dbReference type="Proteomes" id="UP000671873"/>
    </source>
</evidence>
<protein>
    <submittedName>
        <fullName evidence="1">Uncharacterized protein</fullName>
    </submittedName>
</protein>
<keyword evidence="2" id="KW-1185">Reference proteome</keyword>
<accession>A0A858MTX0</accession>
<dbReference type="EMBL" id="MT234342">
    <property type="protein sequence ID" value="QIW87871.1"/>
    <property type="molecule type" value="Genomic_DNA"/>
</dbReference>
<name>A0A858MTX0_9CAUD</name>
<evidence type="ECO:0000313" key="1">
    <source>
        <dbReference type="EMBL" id="QIW87871.1"/>
    </source>
</evidence>
<proteinExistence type="predicted"/>
<sequence>MLITSRVIVSNLDISFLGISEDFKRFLDQIGNCDKRSRLEGVNLCPFSQSAHEFCHGDLDGFCCFFDRDDRIRTNRNDIDLAIRSSNSFEITIERVRSFRHWIKPSSLHYPLRISLWIINITNHFQREP</sequence>